<proteinExistence type="inferred from homology"/>
<evidence type="ECO:0000256" key="7">
    <source>
        <dbReference type="ARBA" id="ARBA00023237"/>
    </source>
</evidence>
<comment type="subcellular location">
    <subcellularLocation>
        <location evidence="1">Cell outer membrane</location>
    </subcellularLocation>
</comment>
<keyword evidence="3" id="KW-0813">Transport</keyword>
<accession>A0ABU5H9S0</accession>
<evidence type="ECO:0000313" key="10">
    <source>
        <dbReference type="EMBL" id="MDY7229512.1"/>
    </source>
</evidence>
<evidence type="ECO:0000256" key="4">
    <source>
        <dbReference type="ARBA" id="ARBA00022452"/>
    </source>
</evidence>
<comment type="similarity">
    <text evidence="2">Belongs to the outer membrane factor (OMF) (TC 1.B.17) family.</text>
</comment>
<evidence type="ECO:0000256" key="8">
    <source>
        <dbReference type="SAM" id="Coils"/>
    </source>
</evidence>
<protein>
    <submittedName>
        <fullName evidence="10">TolC family protein</fullName>
    </submittedName>
</protein>
<keyword evidence="4" id="KW-1134">Transmembrane beta strand</keyword>
<organism evidence="10 11">
    <name type="scientific">Hyalangium rubrum</name>
    <dbReference type="NCBI Taxonomy" id="3103134"/>
    <lineage>
        <taxon>Bacteria</taxon>
        <taxon>Pseudomonadati</taxon>
        <taxon>Myxococcota</taxon>
        <taxon>Myxococcia</taxon>
        <taxon>Myxococcales</taxon>
        <taxon>Cystobacterineae</taxon>
        <taxon>Archangiaceae</taxon>
        <taxon>Hyalangium</taxon>
    </lineage>
</organism>
<feature type="coiled-coil region" evidence="8">
    <location>
        <begin position="378"/>
        <end position="430"/>
    </location>
</feature>
<dbReference type="EMBL" id="JAXIVS010000008">
    <property type="protein sequence ID" value="MDY7229512.1"/>
    <property type="molecule type" value="Genomic_DNA"/>
</dbReference>
<keyword evidence="8" id="KW-0175">Coiled coil</keyword>
<evidence type="ECO:0000256" key="1">
    <source>
        <dbReference type="ARBA" id="ARBA00004442"/>
    </source>
</evidence>
<evidence type="ECO:0000256" key="9">
    <source>
        <dbReference type="SAM" id="MobiDB-lite"/>
    </source>
</evidence>
<dbReference type="InterPro" id="IPR003423">
    <property type="entry name" value="OMP_efflux"/>
</dbReference>
<keyword evidence="7" id="KW-0998">Cell outer membrane</keyword>
<evidence type="ECO:0000256" key="3">
    <source>
        <dbReference type="ARBA" id="ARBA00022448"/>
    </source>
</evidence>
<dbReference type="PANTHER" id="PTHR30026">
    <property type="entry name" value="OUTER MEMBRANE PROTEIN TOLC"/>
    <property type="match status" value="1"/>
</dbReference>
<feature type="compositionally biased region" description="Low complexity" evidence="9">
    <location>
        <begin position="18"/>
        <end position="33"/>
    </location>
</feature>
<reference evidence="10 11" key="1">
    <citation type="submission" date="2023-12" db="EMBL/GenBank/DDBJ databases">
        <title>the genome sequence of Hyalangium sp. s54d21.</title>
        <authorList>
            <person name="Zhang X."/>
        </authorList>
    </citation>
    <scope>NUCLEOTIDE SEQUENCE [LARGE SCALE GENOMIC DNA]</scope>
    <source>
        <strain evidence="11">s54d21</strain>
    </source>
</reference>
<dbReference type="Gene3D" id="1.20.1600.10">
    <property type="entry name" value="Outer membrane efflux proteins (OEP)"/>
    <property type="match status" value="1"/>
</dbReference>
<evidence type="ECO:0000313" key="11">
    <source>
        <dbReference type="Proteomes" id="UP001291309"/>
    </source>
</evidence>
<keyword evidence="5" id="KW-0812">Transmembrane</keyword>
<dbReference type="SUPFAM" id="SSF56954">
    <property type="entry name" value="Outer membrane efflux proteins (OEP)"/>
    <property type="match status" value="1"/>
</dbReference>
<comment type="caution">
    <text evidence="10">The sequence shown here is derived from an EMBL/GenBank/DDBJ whole genome shotgun (WGS) entry which is preliminary data.</text>
</comment>
<evidence type="ECO:0000256" key="2">
    <source>
        <dbReference type="ARBA" id="ARBA00007613"/>
    </source>
</evidence>
<dbReference type="Pfam" id="PF02321">
    <property type="entry name" value="OEP"/>
    <property type="match status" value="1"/>
</dbReference>
<dbReference type="PANTHER" id="PTHR30026:SF20">
    <property type="entry name" value="OUTER MEMBRANE PROTEIN TOLC"/>
    <property type="match status" value="1"/>
</dbReference>
<keyword evidence="6" id="KW-0472">Membrane</keyword>
<gene>
    <name evidence="10" type="ORF">SYV04_24175</name>
</gene>
<dbReference type="InterPro" id="IPR051906">
    <property type="entry name" value="TolC-like"/>
</dbReference>
<sequence>MNPLVFVALVTLAAQQDAPSAATPREAETAPSPAAAPTPPEAPSPAARTLTFQEVLTRMESQSLDLQAARARLAQAQELSAKARSGYLPQISVGASYTRNNAEANLRLPVGYVIRDVGGPTSGPGVPDSPPDLPGAPTNLALVPAAIIEAPIQVFNQLGAQAQLNQAIIAPALWQAIRTAGIAEDVAALNVEAARREILFGAAQLYFGAAGLQQAISVQERLLAVNVAREKDVTVGYEAGAQPKVALLRAQIDRGRAEQDLVRARNSYLSMVQSLATLMNEPADFDVVVPEEPVLPSGIEELEKAALQRPDVAAAQRNLDLAESGRTATKWKYAPNLGLSAVYRWANVGGFTGENTNWAITLGLNWTIWDGGLREAELRESSAKVAEAEASARAAENKARDEVRRGLLELASARANRIKAEEQLRLAREGQRLVDVSFKAGSATYLEVTDANTALAAAETGFVGETLNASLAALRVLKAAGQFAPPPAPAQE</sequence>
<keyword evidence="11" id="KW-1185">Reference proteome</keyword>
<evidence type="ECO:0000256" key="5">
    <source>
        <dbReference type="ARBA" id="ARBA00022692"/>
    </source>
</evidence>
<dbReference type="Proteomes" id="UP001291309">
    <property type="component" value="Unassembled WGS sequence"/>
</dbReference>
<feature type="region of interest" description="Disordered" evidence="9">
    <location>
        <begin position="17"/>
        <end position="46"/>
    </location>
</feature>
<feature type="compositionally biased region" description="Pro residues" evidence="9">
    <location>
        <begin position="34"/>
        <end position="43"/>
    </location>
</feature>
<evidence type="ECO:0000256" key="6">
    <source>
        <dbReference type="ARBA" id="ARBA00023136"/>
    </source>
</evidence>
<name>A0ABU5H9S0_9BACT</name>
<dbReference type="RefSeq" id="WP_321548233.1">
    <property type="nucleotide sequence ID" value="NZ_JAXIVS010000008.1"/>
</dbReference>